<dbReference type="InterPro" id="IPR038765">
    <property type="entry name" value="Papain-like_cys_pep_sf"/>
</dbReference>
<evidence type="ECO:0000313" key="3">
    <source>
        <dbReference type="Proteomes" id="UP000597444"/>
    </source>
</evidence>
<organism evidence="2 3">
    <name type="scientific">Reticulibacter mediterranei</name>
    <dbReference type="NCBI Taxonomy" id="2778369"/>
    <lineage>
        <taxon>Bacteria</taxon>
        <taxon>Bacillati</taxon>
        <taxon>Chloroflexota</taxon>
        <taxon>Ktedonobacteria</taxon>
        <taxon>Ktedonobacterales</taxon>
        <taxon>Reticulibacteraceae</taxon>
        <taxon>Reticulibacter</taxon>
    </lineage>
</organism>
<protein>
    <recommendedName>
        <fullName evidence="1">Peptidase C51 domain-containing protein</fullName>
    </recommendedName>
</protein>
<evidence type="ECO:0000259" key="1">
    <source>
        <dbReference type="PROSITE" id="PS50911"/>
    </source>
</evidence>
<name>A0A8J3N178_9CHLR</name>
<comment type="caution">
    <text evidence="2">The sequence shown here is derived from an EMBL/GenBank/DDBJ whole genome shotgun (WGS) entry which is preliminary data.</text>
</comment>
<proteinExistence type="predicted"/>
<dbReference type="PROSITE" id="PS50911">
    <property type="entry name" value="CHAP"/>
    <property type="match status" value="1"/>
</dbReference>
<dbReference type="Pfam" id="PF05257">
    <property type="entry name" value="CHAP"/>
    <property type="match status" value="1"/>
</dbReference>
<dbReference type="Proteomes" id="UP000597444">
    <property type="component" value="Unassembled WGS sequence"/>
</dbReference>
<accession>A0A8J3N178</accession>
<dbReference type="InterPro" id="IPR007921">
    <property type="entry name" value="CHAP_dom"/>
</dbReference>
<gene>
    <name evidence="2" type="ORF">KSF_037450</name>
</gene>
<evidence type="ECO:0000313" key="2">
    <source>
        <dbReference type="EMBL" id="GHO93697.1"/>
    </source>
</evidence>
<feature type="domain" description="Peptidase C51" evidence="1">
    <location>
        <begin position="5"/>
        <end position="134"/>
    </location>
</feature>
<reference evidence="2" key="1">
    <citation type="submission" date="2020-10" db="EMBL/GenBank/DDBJ databases">
        <title>Taxonomic study of unclassified bacteria belonging to the class Ktedonobacteria.</title>
        <authorList>
            <person name="Yabe S."/>
            <person name="Wang C.M."/>
            <person name="Zheng Y."/>
            <person name="Sakai Y."/>
            <person name="Cavaletti L."/>
            <person name="Monciardini P."/>
            <person name="Donadio S."/>
        </authorList>
    </citation>
    <scope>NUCLEOTIDE SEQUENCE</scope>
    <source>
        <strain evidence="2">ID150040</strain>
    </source>
</reference>
<dbReference type="AlphaFoldDB" id="A0A8J3N178"/>
<sequence length="135" mass="14964">MNALQAPRVLMRANAVAMESARNAFPYGACTWYADQRYHDLHGTYVPWTDNANAWQWPQRANEYGWRVSSTPQVGSIIVLQSGVQGASWLGHVGVVEQVKGNSSVIASSMNWGANPWAVTRWQFHTGPGVTFISQ</sequence>
<dbReference type="SUPFAM" id="SSF54001">
    <property type="entry name" value="Cysteine proteinases"/>
    <property type="match status" value="1"/>
</dbReference>
<dbReference type="Gene3D" id="3.90.1720.10">
    <property type="entry name" value="endopeptidase domain like (from Nostoc punctiforme)"/>
    <property type="match status" value="1"/>
</dbReference>
<dbReference type="EMBL" id="BNJK01000001">
    <property type="protein sequence ID" value="GHO93697.1"/>
    <property type="molecule type" value="Genomic_DNA"/>
</dbReference>
<keyword evidence="3" id="KW-1185">Reference proteome</keyword>